<evidence type="ECO:0000313" key="3">
    <source>
        <dbReference type="Proteomes" id="UP001202922"/>
    </source>
</evidence>
<dbReference type="InterPro" id="IPR052189">
    <property type="entry name" value="L-asp_N-monooxygenase_NS-form"/>
</dbReference>
<feature type="domain" description="FAD-dependent urate hydroxylase HpyO/Asp monooxygenase CreE-like FAD/NAD(P)-binding" evidence="1">
    <location>
        <begin position="13"/>
        <end position="198"/>
    </location>
</feature>
<reference evidence="2 3" key="1">
    <citation type="submission" date="2022-03" db="EMBL/GenBank/DDBJ databases">
        <title>Sinomonas sp. isolated from a soil.</title>
        <authorList>
            <person name="Han J."/>
            <person name="Kim D.-U."/>
        </authorList>
    </citation>
    <scope>NUCLEOTIDE SEQUENCE [LARGE SCALE GENOMIC DNA]</scope>
    <source>
        <strain evidence="2 3">5-5</strain>
    </source>
</reference>
<dbReference type="Proteomes" id="UP001202922">
    <property type="component" value="Unassembled WGS sequence"/>
</dbReference>
<dbReference type="InterPro" id="IPR038732">
    <property type="entry name" value="HpyO/CreE_NAD-binding"/>
</dbReference>
<evidence type="ECO:0000259" key="1">
    <source>
        <dbReference type="Pfam" id="PF13454"/>
    </source>
</evidence>
<dbReference type="Pfam" id="PF13454">
    <property type="entry name" value="NAD_binding_9"/>
    <property type="match status" value="1"/>
</dbReference>
<organism evidence="2 3">
    <name type="scientific">Sinomonas terrae</name>
    <dbReference type="NCBI Taxonomy" id="2908838"/>
    <lineage>
        <taxon>Bacteria</taxon>
        <taxon>Bacillati</taxon>
        <taxon>Actinomycetota</taxon>
        <taxon>Actinomycetes</taxon>
        <taxon>Micrococcales</taxon>
        <taxon>Micrococcaceae</taxon>
        <taxon>Sinomonas</taxon>
    </lineage>
</organism>
<name>A0ABS9U4W5_9MICC</name>
<dbReference type="PANTHER" id="PTHR40254:SF1">
    <property type="entry name" value="BLR0577 PROTEIN"/>
    <property type="match status" value="1"/>
</dbReference>
<dbReference type="SUPFAM" id="SSF51905">
    <property type="entry name" value="FAD/NAD(P)-binding domain"/>
    <property type="match status" value="1"/>
</dbReference>
<dbReference type="Gene3D" id="3.50.50.60">
    <property type="entry name" value="FAD/NAD(P)-binding domain"/>
    <property type="match status" value="1"/>
</dbReference>
<comment type="caution">
    <text evidence="2">The sequence shown here is derived from an EMBL/GenBank/DDBJ whole genome shotgun (WGS) entry which is preliminary data.</text>
</comment>
<proteinExistence type="predicted"/>
<protein>
    <submittedName>
        <fullName evidence="2">FAD/NAD(P)-binding protein</fullName>
    </submittedName>
</protein>
<dbReference type="RefSeq" id="WP_241055671.1">
    <property type="nucleotide sequence ID" value="NZ_JAKZBV010000001.1"/>
</dbReference>
<gene>
    <name evidence="2" type="ORF">L0M17_17425</name>
</gene>
<keyword evidence="3" id="KW-1185">Reference proteome</keyword>
<dbReference type="PANTHER" id="PTHR40254">
    <property type="entry name" value="BLR0577 PROTEIN"/>
    <property type="match status" value="1"/>
</dbReference>
<evidence type="ECO:0000313" key="2">
    <source>
        <dbReference type="EMBL" id="MCH6471729.1"/>
    </source>
</evidence>
<accession>A0ABS9U4W5</accession>
<dbReference type="EMBL" id="JAKZBV010000001">
    <property type="protein sequence ID" value="MCH6471729.1"/>
    <property type="molecule type" value="Genomic_DNA"/>
</dbReference>
<dbReference type="InterPro" id="IPR036188">
    <property type="entry name" value="FAD/NAD-bd_sf"/>
</dbReference>
<sequence length="657" mass="69555">MIRGGARTRLRVAVVGGGPRGASAVERLLANWATADLASRSEPDRELEVTVFDPFEPGPGKVWRTEQPREFLMNTPSFFPTLIPSEPGLAEPLAGSCFDAWREARQAELRGGAPTGLEPQEEAELAALEQADFPPRALYGRYLTETFAAVVSEAPPSVAVKHVREEVTRLGRTPHGWALTTRDGRAREADAVVLALGHVPSKLNQTQRGLAEAAARLGLMYLPPAAPADVDWDALPGGSTVLVRGMGLNFFDVMVRLTEGRGGRFKEGPNGRLEYVASGREPRLVAASRRGVPYRGKAELGAYYAPSVRLRWLTRAAALAPRKAGLTPSFDADLWPLLHRDTLWAYYSTLARVSPEEVTPGFLEALDAALAVPGPTWEEQAEGVVEGAIRAELRLDLRGLGAPLAGRHFADRAELDANVLAYLDDDAAGSARGEDDPVKMAIAALHRGRAVLKEAVADGGITEESWVAGLRGWFEGLVEGLASGPPPLRIRQLAALIRAGVLSTVGPEPRFSVDRGAGCFVAESPWVGGRPVYAAAMVEALAPANVVGAADSTLLAGLLADGLVRPKYLAGADGVPRPASGLDVTAPPYRPLDVNGHPVGGLYVLGLQLSAVQWGTAIAAESHPFGAPGEADDGAPYPSAQRTLRDADAAARDILGV</sequence>